<evidence type="ECO:0000313" key="3">
    <source>
        <dbReference type="Proteomes" id="UP001162131"/>
    </source>
</evidence>
<accession>A0AAU9JV90</accession>
<reference evidence="2" key="1">
    <citation type="submission" date="2021-09" db="EMBL/GenBank/DDBJ databases">
        <authorList>
            <consortium name="AG Swart"/>
            <person name="Singh M."/>
            <person name="Singh A."/>
            <person name="Seah K."/>
            <person name="Emmerich C."/>
        </authorList>
    </citation>
    <scope>NUCLEOTIDE SEQUENCE</scope>
    <source>
        <strain evidence="2">ATCC30299</strain>
    </source>
</reference>
<proteinExistence type="predicted"/>
<comment type="caution">
    <text evidence="2">The sequence shown here is derived from an EMBL/GenBank/DDBJ whole genome shotgun (WGS) entry which is preliminary data.</text>
</comment>
<organism evidence="2 3">
    <name type="scientific">Blepharisma stoltei</name>
    <dbReference type="NCBI Taxonomy" id="1481888"/>
    <lineage>
        <taxon>Eukaryota</taxon>
        <taxon>Sar</taxon>
        <taxon>Alveolata</taxon>
        <taxon>Ciliophora</taxon>
        <taxon>Postciliodesmatophora</taxon>
        <taxon>Heterotrichea</taxon>
        <taxon>Heterotrichida</taxon>
        <taxon>Blepharismidae</taxon>
        <taxon>Blepharisma</taxon>
    </lineage>
</organism>
<keyword evidence="1" id="KW-0732">Signal</keyword>
<evidence type="ECO:0000256" key="1">
    <source>
        <dbReference type="SAM" id="SignalP"/>
    </source>
</evidence>
<sequence length="379" mass="41798">MAVEQMQKLFISLCLLATVSLAADTVCYPVECKLSTQTFTSETCAYWDKASDIYYLEACSSTSYCPSLDFEDPANSTCATTPTTTLNKYPGEKCTATSDCDTTYATGGCVGGVCVGISANGNCTHYGECEPGYYCGSEGKCISQVKVGGQCENDFQCINGAGCNITTTATYGTCVSYFSVDDHARVATCNSTLNNYLCASTMCDTDNGEAICLSSVKSKMGNLLPMICENNDQCESSADPVTGYIYTLDCVCGLNKHGYSFCNQWPGDPDFAHLIQMWKKWVFSTNVDKCNTLRRQNFQCIADWWDSNDMTLLNYFSLKTNYWPYLQMNDDCTQNMFLSDYYKVQESYNALRNTTDPDDHHETSSAILLGFSLPLLAYA</sequence>
<feature type="signal peptide" evidence="1">
    <location>
        <begin position="1"/>
        <end position="22"/>
    </location>
</feature>
<name>A0AAU9JV90_9CILI</name>
<dbReference type="Proteomes" id="UP001162131">
    <property type="component" value="Unassembled WGS sequence"/>
</dbReference>
<feature type="chain" id="PRO_5043672816" evidence="1">
    <location>
        <begin position="23"/>
        <end position="379"/>
    </location>
</feature>
<gene>
    <name evidence="2" type="ORF">BSTOLATCC_MIC46824</name>
</gene>
<protein>
    <submittedName>
        <fullName evidence="2">Uncharacterized protein</fullName>
    </submittedName>
</protein>
<dbReference type="AlphaFoldDB" id="A0AAU9JV90"/>
<evidence type="ECO:0000313" key="2">
    <source>
        <dbReference type="EMBL" id="CAG9328834.1"/>
    </source>
</evidence>
<keyword evidence="3" id="KW-1185">Reference proteome</keyword>
<dbReference type="EMBL" id="CAJZBQ010000046">
    <property type="protein sequence ID" value="CAG9328834.1"/>
    <property type="molecule type" value="Genomic_DNA"/>
</dbReference>